<accession>A0A345UGS5</accession>
<keyword evidence="3 5" id="KW-0418">Kinase</keyword>
<dbReference type="InterPro" id="IPR012893">
    <property type="entry name" value="HipA-like_C"/>
</dbReference>
<protein>
    <submittedName>
        <fullName evidence="5">Serine/threonine-protein kinase HipA</fullName>
    </submittedName>
</protein>
<comment type="similarity">
    <text evidence="1">Belongs to the HipA Ser/Thr kinase family.</text>
</comment>
<keyword evidence="6" id="KW-1185">Reference proteome</keyword>
<dbReference type="InterPro" id="IPR052028">
    <property type="entry name" value="HipA_Ser/Thr_kinase"/>
</dbReference>
<feature type="domain" description="HipA-like C-terminal" evidence="4">
    <location>
        <begin position="60"/>
        <end position="295"/>
    </location>
</feature>
<evidence type="ECO:0000256" key="2">
    <source>
        <dbReference type="ARBA" id="ARBA00022679"/>
    </source>
</evidence>
<evidence type="ECO:0000256" key="3">
    <source>
        <dbReference type="ARBA" id="ARBA00022777"/>
    </source>
</evidence>
<dbReference type="Gene3D" id="1.10.1070.20">
    <property type="match status" value="1"/>
</dbReference>
<gene>
    <name evidence="5" type="ORF">CYPRO_0389</name>
</gene>
<dbReference type="EMBL" id="CP027806">
    <property type="protein sequence ID" value="AXI99676.1"/>
    <property type="molecule type" value="Genomic_DNA"/>
</dbReference>
<dbReference type="GO" id="GO:0005829">
    <property type="term" value="C:cytosol"/>
    <property type="evidence" value="ECO:0007669"/>
    <property type="project" value="TreeGrafter"/>
</dbReference>
<evidence type="ECO:0000313" key="6">
    <source>
        <dbReference type="Proteomes" id="UP000254808"/>
    </source>
</evidence>
<organism evidence="5 6">
    <name type="scientific">Cyclonatronum proteinivorum</name>
    <dbReference type="NCBI Taxonomy" id="1457365"/>
    <lineage>
        <taxon>Bacteria</taxon>
        <taxon>Pseudomonadati</taxon>
        <taxon>Balneolota</taxon>
        <taxon>Balneolia</taxon>
        <taxon>Balneolales</taxon>
        <taxon>Cyclonatronaceae</taxon>
        <taxon>Cyclonatronum</taxon>
    </lineage>
</organism>
<dbReference type="OrthoDB" id="9805913at2"/>
<sequence length="340" mass="38359">MPMTDIRSCPCTLKPGFDTFSPKALKKMFGGVKVSHMLPDNFPSRAALVQQSQKFTLRKISLSGVQPKFSVDRLGQEIVLTSGSASGKFMLKPAPFDLSHASDVPANEHLTMQIAGQVYGINTAENALVFFRNGEAAYLTKRFDYGKDDQKYPVEDFASLAGKTSETAGQDFKYSGSYEDAADLIYQFVPAAKIEIEKFFKLIVFNFLASNGDAHLKNFSIIGNLSGHYQLAPAYDLTNTSIHVSNPELALFDGLFKDNFETESFEANGFRAYDDFLTFGLRIGIQEKRVKRMLDFYRLDRPAVYQLIENSFLDNELKLQYAAHWKKRLKALNYSYMKHI</sequence>
<dbReference type="PANTHER" id="PTHR37419">
    <property type="entry name" value="SERINE/THREONINE-PROTEIN KINASE TOXIN HIPA"/>
    <property type="match status" value="1"/>
</dbReference>
<dbReference type="KEGG" id="cprv:CYPRO_0389"/>
<reference evidence="5 6" key="1">
    <citation type="submission" date="2018-03" db="EMBL/GenBank/DDBJ databases">
        <title>Phenotypic and genomic properties of Cyclonatronum proteinivorum gen. nov., sp. nov., a haloalkaliphilic bacteroidete from soda lakes possessing Na+-translocating rhodopsin.</title>
        <authorList>
            <person name="Toshchakov S.V."/>
            <person name="Korzhenkov A."/>
            <person name="Samarov N.I."/>
            <person name="Kublanov I.V."/>
            <person name="Muntyan M.S."/>
            <person name="Sorokin D.Y."/>
        </authorList>
    </citation>
    <scope>NUCLEOTIDE SEQUENCE [LARGE SCALE GENOMIC DNA]</scope>
    <source>
        <strain evidence="5 6">Omega</strain>
    </source>
</reference>
<name>A0A345UGS5_9BACT</name>
<proteinExistence type="inferred from homology"/>
<keyword evidence="2" id="KW-0808">Transferase</keyword>
<evidence type="ECO:0000259" key="4">
    <source>
        <dbReference type="Pfam" id="PF07804"/>
    </source>
</evidence>
<evidence type="ECO:0000256" key="1">
    <source>
        <dbReference type="ARBA" id="ARBA00010164"/>
    </source>
</evidence>
<dbReference type="GO" id="GO:0004674">
    <property type="term" value="F:protein serine/threonine kinase activity"/>
    <property type="evidence" value="ECO:0007669"/>
    <property type="project" value="TreeGrafter"/>
</dbReference>
<evidence type="ECO:0000313" key="5">
    <source>
        <dbReference type="EMBL" id="AXI99676.1"/>
    </source>
</evidence>
<dbReference type="Proteomes" id="UP000254808">
    <property type="component" value="Chromosome"/>
</dbReference>
<dbReference type="Pfam" id="PF07804">
    <property type="entry name" value="HipA_C"/>
    <property type="match status" value="1"/>
</dbReference>
<dbReference type="PANTHER" id="PTHR37419:SF1">
    <property type="entry name" value="SERINE_THREONINE-PROTEIN KINASE TOXIN HIPA"/>
    <property type="match status" value="1"/>
</dbReference>
<dbReference type="AlphaFoldDB" id="A0A345UGS5"/>